<feature type="transmembrane region" description="Helical" evidence="1">
    <location>
        <begin position="46"/>
        <end position="63"/>
    </location>
</feature>
<organism evidence="2 3">
    <name type="scientific">Nonomuraea typhae</name>
    <dbReference type="NCBI Taxonomy" id="2603600"/>
    <lineage>
        <taxon>Bacteria</taxon>
        <taxon>Bacillati</taxon>
        <taxon>Actinomycetota</taxon>
        <taxon>Actinomycetes</taxon>
        <taxon>Streptosporangiales</taxon>
        <taxon>Streptosporangiaceae</taxon>
        <taxon>Nonomuraea</taxon>
    </lineage>
</organism>
<dbReference type="Proteomes" id="UP001612741">
    <property type="component" value="Unassembled WGS sequence"/>
</dbReference>
<proteinExistence type="predicted"/>
<keyword evidence="3" id="KW-1185">Reference proteome</keyword>
<feature type="transmembrane region" description="Helical" evidence="1">
    <location>
        <begin position="75"/>
        <end position="93"/>
    </location>
</feature>
<sequence>MYTSRNHLMPGTVRTARTLMSIQLLMTILVNVLLFLPLAITGILLPNLFFGIGMSVLVGLLIVKMRTRSRWVRWASGVIQIVLVATSIAGLVGGPSAGAFAGLALAAAVFALLLTPSCAAWFDA</sequence>
<evidence type="ECO:0000256" key="1">
    <source>
        <dbReference type="SAM" id="Phobius"/>
    </source>
</evidence>
<keyword evidence="1" id="KW-0472">Membrane</keyword>
<gene>
    <name evidence="2" type="ORF">ACIBG2_40835</name>
</gene>
<feature type="transmembrane region" description="Helical" evidence="1">
    <location>
        <begin position="99"/>
        <end position="122"/>
    </location>
</feature>
<protein>
    <submittedName>
        <fullName evidence="2">Uncharacterized protein</fullName>
    </submittedName>
</protein>
<feature type="transmembrane region" description="Helical" evidence="1">
    <location>
        <begin position="21"/>
        <end position="40"/>
    </location>
</feature>
<comment type="caution">
    <text evidence="2">The sequence shown here is derived from an EMBL/GenBank/DDBJ whole genome shotgun (WGS) entry which is preliminary data.</text>
</comment>
<evidence type="ECO:0000313" key="2">
    <source>
        <dbReference type="EMBL" id="MFI6503789.1"/>
    </source>
</evidence>
<accession>A0ABW7Z8E6</accession>
<keyword evidence="1" id="KW-1133">Transmembrane helix</keyword>
<dbReference type="RefSeq" id="WP_397089545.1">
    <property type="nucleotide sequence ID" value="NZ_JBITGY010000012.1"/>
</dbReference>
<reference evidence="2 3" key="1">
    <citation type="submission" date="2024-10" db="EMBL/GenBank/DDBJ databases">
        <title>The Natural Products Discovery Center: Release of the First 8490 Sequenced Strains for Exploring Actinobacteria Biosynthetic Diversity.</title>
        <authorList>
            <person name="Kalkreuter E."/>
            <person name="Kautsar S.A."/>
            <person name="Yang D."/>
            <person name="Bader C.D."/>
            <person name="Teijaro C.N."/>
            <person name="Fluegel L."/>
            <person name="Davis C.M."/>
            <person name="Simpson J.R."/>
            <person name="Lauterbach L."/>
            <person name="Steele A.D."/>
            <person name="Gui C."/>
            <person name="Meng S."/>
            <person name="Li G."/>
            <person name="Viehrig K."/>
            <person name="Ye F."/>
            <person name="Su P."/>
            <person name="Kiefer A.F."/>
            <person name="Nichols A."/>
            <person name="Cepeda A.J."/>
            <person name="Yan W."/>
            <person name="Fan B."/>
            <person name="Jiang Y."/>
            <person name="Adhikari A."/>
            <person name="Zheng C.-J."/>
            <person name="Schuster L."/>
            <person name="Cowan T.M."/>
            <person name="Smanski M.J."/>
            <person name="Chevrette M.G."/>
            <person name="De Carvalho L.P.S."/>
            <person name="Shen B."/>
        </authorList>
    </citation>
    <scope>NUCLEOTIDE SEQUENCE [LARGE SCALE GENOMIC DNA]</scope>
    <source>
        <strain evidence="2 3">NPDC050545</strain>
    </source>
</reference>
<evidence type="ECO:0000313" key="3">
    <source>
        <dbReference type="Proteomes" id="UP001612741"/>
    </source>
</evidence>
<dbReference type="EMBL" id="JBITGY010000012">
    <property type="protein sequence ID" value="MFI6503789.1"/>
    <property type="molecule type" value="Genomic_DNA"/>
</dbReference>
<keyword evidence="1" id="KW-0812">Transmembrane</keyword>
<name>A0ABW7Z8E6_9ACTN</name>